<keyword evidence="17" id="KW-1185">Reference proteome</keyword>
<feature type="binding site" evidence="13">
    <location>
        <begin position="131"/>
        <end position="133"/>
    </location>
    <ligand>
        <name>substrate</name>
    </ligand>
</feature>
<feature type="domain" description="Quinolinate phosphoribosyl transferase C-terminal" evidence="14">
    <location>
        <begin position="110"/>
        <end position="274"/>
    </location>
</feature>
<keyword evidence="8 12" id="KW-0808">Transferase</keyword>
<dbReference type="GO" id="GO:0009435">
    <property type="term" value="P:NAD+ biosynthetic process"/>
    <property type="evidence" value="ECO:0007669"/>
    <property type="project" value="UniProtKB-UniPathway"/>
</dbReference>
<dbReference type="InterPro" id="IPR022412">
    <property type="entry name" value="Quinolinate_PRibosylTrfase_N"/>
</dbReference>
<dbReference type="PANTHER" id="PTHR32179">
    <property type="entry name" value="NICOTINATE-NUCLEOTIDE PYROPHOSPHORYLASE [CARBOXYLATING]"/>
    <property type="match status" value="1"/>
</dbReference>
<dbReference type="Pfam" id="PF01729">
    <property type="entry name" value="QRPTase_C"/>
    <property type="match status" value="1"/>
</dbReference>
<sequence>MYNKFLVEKIIKNALIEDMNYGDTTTDLLIDDESISEGIMIAKEDGIVAGIPVAEMVFKLLDDGIEFYDIKNDGEMAKKGDHIVRIKGSTKNILKGERLALNLMQRMSGIATKARLYADAVKEYNTRIVDTRKTTPGLRILEKYAVRIGGCYNHRFNLSDAVMIKDNHIMAVGGIKKAVEKVRRNISHTTKIEVEVKNLKELEEALEVNADIIMLDNMDIETMKQAVEITDKRAILEASGNITIERLKDIAKIGVDIISVGALTHSVKAMDISFMIIRS</sequence>
<evidence type="ECO:0000256" key="7">
    <source>
        <dbReference type="ARBA" id="ARBA00022676"/>
    </source>
</evidence>
<evidence type="ECO:0000256" key="13">
    <source>
        <dbReference type="PIRSR" id="PIRSR006250-1"/>
    </source>
</evidence>
<reference evidence="16 17" key="1">
    <citation type="submission" date="2019-07" db="EMBL/GenBank/DDBJ databases">
        <title>Complete genome of Crassaminicella thermophila SY095.</title>
        <authorList>
            <person name="Li X."/>
        </authorList>
    </citation>
    <scope>NUCLEOTIDE SEQUENCE [LARGE SCALE GENOMIC DNA]</scope>
    <source>
        <strain evidence="16 17">SY095</strain>
    </source>
</reference>
<dbReference type="OrthoDB" id="9782546at2"/>
<keyword evidence="6" id="KW-0662">Pyridine nucleotide biosynthesis</keyword>
<evidence type="ECO:0000259" key="14">
    <source>
        <dbReference type="Pfam" id="PF01729"/>
    </source>
</evidence>
<feature type="binding site" evidence="13">
    <location>
        <position position="195"/>
    </location>
    <ligand>
        <name>substrate</name>
    </ligand>
</feature>
<dbReference type="Gene3D" id="3.20.20.70">
    <property type="entry name" value="Aldolase class I"/>
    <property type="match status" value="1"/>
</dbReference>
<dbReference type="FunFam" id="3.90.1170.20:FF:000001">
    <property type="entry name" value="Nicotinate-nucleotide diphosphorylase (Carboxylating)"/>
    <property type="match status" value="1"/>
</dbReference>
<name>A0A5C0S8Q5_CRATE</name>
<dbReference type="InterPro" id="IPR036068">
    <property type="entry name" value="Nicotinate_pribotase-like_C"/>
</dbReference>
<evidence type="ECO:0000256" key="1">
    <source>
        <dbReference type="ARBA" id="ARBA00003237"/>
    </source>
</evidence>
<dbReference type="PIRSF" id="PIRSF006250">
    <property type="entry name" value="NadC_ModD"/>
    <property type="match status" value="1"/>
</dbReference>
<evidence type="ECO:0000256" key="5">
    <source>
        <dbReference type="ARBA" id="ARBA00011944"/>
    </source>
</evidence>
<dbReference type="KEGG" id="crs:FQB35_00180"/>
<dbReference type="GO" id="GO:0005737">
    <property type="term" value="C:cytoplasm"/>
    <property type="evidence" value="ECO:0007669"/>
    <property type="project" value="TreeGrafter"/>
</dbReference>
<evidence type="ECO:0000259" key="15">
    <source>
        <dbReference type="Pfam" id="PF02749"/>
    </source>
</evidence>
<gene>
    <name evidence="16" type="primary">nadC</name>
    <name evidence="16" type="ORF">FQB35_00180</name>
</gene>
<feature type="binding site" evidence="13">
    <location>
        <begin position="239"/>
        <end position="241"/>
    </location>
    <ligand>
        <name>substrate</name>
    </ligand>
</feature>
<evidence type="ECO:0000256" key="3">
    <source>
        <dbReference type="ARBA" id="ARBA00009400"/>
    </source>
</evidence>
<evidence type="ECO:0000256" key="6">
    <source>
        <dbReference type="ARBA" id="ARBA00022642"/>
    </source>
</evidence>
<dbReference type="Proteomes" id="UP000324646">
    <property type="component" value="Chromosome"/>
</dbReference>
<evidence type="ECO:0000256" key="9">
    <source>
        <dbReference type="ARBA" id="ARBA00033102"/>
    </source>
</evidence>
<comment type="similarity">
    <text evidence="3 12">Belongs to the NadC/ModD family.</text>
</comment>
<feature type="binding site" evidence="13">
    <location>
        <position position="216"/>
    </location>
    <ligand>
        <name>substrate</name>
    </ligand>
</feature>
<dbReference type="PANTHER" id="PTHR32179:SF3">
    <property type="entry name" value="NICOTINATE-NUCLEOTIDE PYROPHOSPHORYLASE [CARBOXYLATING]"/>
    <property type="match status" value="1"/>
</dbReference>
<dbReference type="InterPro" id="IPR004393">
    <property type="entry name" value="NadC"/>
</dbReference>
<evidence type="ECO:0000313" key="16">
    <source>
        <dbReference type="EMBL" id="QEK10913.1"/>
    </source>
</evidence>
<dbReference type="CDD" id="cd01572">
    <property type="entry name" value="QPRTase"/>
    <property type="match status" value="1"/>
</dbReference>
<dbReference type="Gene3D" id="3.90.1170.20">
    <property type="entry name" value="Quinolinate phosphoribosyl transferase, N-terminal domain"/>
    <property type="match status" value="1"/>
</dbReference>
<evidence type="ECO:0000313" key="17">
    <source>
        <dbReference type="Proteomes" id="UP000324646"/>
    </source>
</evidence>
<dbReference type="EMBL" id="CP042243">
    <property type="protein sequence ID" value="QEK10913.1"/>
    <property type="molecule type" value="Genomic_DNA"/>
</dbReference>
<dbReference type="SUPFAM" id="SSF54675">
    <property type="entry name" value="Nicotinate/Quinolinate PRTase N-terminal domain-like"/>
    <property type="match status" value="1"/>
</dbReference>
<organism evidence="16 17">
    <name type="scientific">Crassaminicella thermophila</name>
    <dbReference type="NCBI Taxonomy" id="2599308"/>
    <lineage>
        <taxon>Bacteria</taxon>
        <taxon>Bacillati</taxon>
        <taxon>Bacillota</taxon>
        <taxon>Clostridia</taxon>
        <taxon>Eubacteriales</taxon>
        <taxon>Clostridiaceae</taxon>
        <taxon>Crassaminicella</taxon>
    </lineage>
</organism>
<evidence type="ECO:0000256" key="8">
    <source>
        <dbReference type="ARBA" id="ARBA00022679"/>
    </source>
</evidence>
<evidence type="ECO:0000256" key="10">
    <source>
        <dbReference type="ARBA" id="ARBA00047445"/>
    </source>
</evidence>
<comment type="function">
    <text evidence="1">Involved in the catabolism of quinolinic acid (QA).</text>
</comment>
<feature type="binding site" evidence="13">
    <location>
        <position position="155"/>
    </location>
    <ligand>
        <name>substrate</name>
    </ligand>
</feature>
<accession>A0A5C0S8Q5</accession>
<dbReference type="GO" id="GO:0004514">
    <property type="term" value="F:nicotinate-nucleotide diphosphorylase (carboxylating) activity"/>
    <property type="evidence" value="ECO:0007669"/>
    <property type="project" value="UniProtKB-EC"/>
</dbReference>
<comment type="subunit">
    <text evidence="4">Hexamer formed by 3 homodimers.</text>
</comment>
<dbReference type="InterPro" id="IPR027277">
    <property type="entry name" value="NadC/ModD"/>
</dbReference>
<dbReference type="InterPro" id="IPR013785">
    <property type="entry name" value="Aldolase_TIM"/>
</dbReference>
<comment type="pathway">
    <text evidence="2">Cofactor biosynthesis; NAD(+) biosynthesis; nicotinate D-ribonucleotide from quinolinate: step 1/1.</text>
</comment>
<evidence type="ECO:0000256" key="12">
    <source>
        <dbReference type="PIRNR" id="PIRNR006250"/>
    </source>
</evidence>
<dbReference type="GO" id="GO:0034213">
    <property type="term" value="P:quinolinate catabolic process"/>
    <property type="evidence" value="ECO:0007669"/>
    <property type="project" value="TreeGrafter"/>
</dbReference>
<dbReference type="FunFam" id="3.20.20.70:FF:000030">
    <property type="entry name" value="Nicotinate-nucleotide pyrophosphorylase, carboxylating"/>
    <property type="match status" value="1"/>
</dbReference>
<evidence type="ECO:0000256" key="11">
    <source>
        <dbReference type="ARBA" id="ARBA00069173"/>
    </source>
</evidence>
<dbReference type="InterPro" id="IPR037128">
    <property type="entry name" value="Quinolinate_PRibosylTase_N_sf"/>
</dbReference>
<feature type="domain" description="Quinolinate phosphoribosyl transferase N-terminal" evidence="15">
    <location>
        <begin position="23"/>
        <end position="108"/>
    </location>
</feature>
<proteinExistence type="inferred from homology"/>
<feature type="binding site" evidence="13">
    <location>
        <begin position="260"/>
        <end position="262"/>
    </location>
    <ligand>
        <name>substrate</name>
    </ligand>
</feature>
<dbReference type="AlphaFoldDB" id="A0A5C0S8Q5"/>
<dbReference type="EC" id="2.4.2.19" evidence="5"/>
<protein>
    <recommendedName>
        <fullName evidence="11">Probable nicotinate-nucleotide pyrophosphorylase [carboxylating]</fullName>
        <ecNumber evidence="5">2.4.2.19</ecNumber>
    </recommendedName>
    <alternativeName>
        <fullName evidence="9">Quinolinate phosphoribosyltransferase [decarboxylating]</fullName>
    </alternativeName>
</protein>
<dbReference type="Pfam" id="PF02749">
    <property type="entry name" value="QRPTase_N"/>
    <property type="match status" value="1"/>
</dbReference>
<dbReference type="RefSeq" id="WP_148807987.1">
    <property type="nucleotide sequence ID" value="NZ_CP042243.1"/>
</dbReference>
<dbReference type="NCBIfam" id="TIGR00078">
    <property type="entry name" value="nadC"/>
    <property type="match status" value="1"/>
</dbReference>
<evidence type="ECO:0000256" key="2">
    <source>
        <dbReference type="ARBA" id="ARBA00004893"/>
    </source>
</evidence>
<keyword evidence="7 12" id="KW-0328">Glycosyltransferase</keyword>
<feature type="binding site" evidence="13">
    <location>
        <position position="165"/>
    </location>
    <ligand>
        <name>substrate</name>
    </ligand>
</feature>
<evidence type="ECO:0000256" key="4">
    <source>
        <dbReference type="ARBA" id="ARBA00011218"/>
    </source>
</evidence>
<dbReference type="InterPro" id="IPR002638">
    <property type="entry name" value="Quinolinate_PRibosylTrfase_C"/>
</dbReference>
<comment type="catalytic activity">
    <reaction evidence="10">
        <text>nicotinate beta-D-ribonucleotide + CO2 + diphosphate = quinolinate + 5-phospho-alpha-D-ribose 1-diphosphate + 2 H(+)</text>
        <dbReference type="Rhea" id="RHEA:12733"/>
        <dbReference type="ChEBI" id="CHEBI:15378"/>
        <dbReference type="ChEBI" id="CHEBI:16526"/>
        <dbReference type="ChEBI" id="CHEBI:29959"/>
        <dbReference type="ChEBI" id="CHEBI:33019"/>
        <dbReference type="ChEBI" id="CHEBI:57502"/>
        <dbReference type="ChEBI" id="CHEBI:58017"/>
        <dbReference type="EC" id="2.4.2.19"/>
    </reaction>
</comment>
<dbReference type="UniPathway" id="UPA00253">
    <property type="reaction ID" value="UER00331"/>
</dbReference>
<dbReference type="SUPFAM" id="SSF51690">
    <property type="entry name" value="Nicotinate/Quinolinate PRTase C-terminal domain-like"/>
    <property type="match status" value="1"/>
</dbReference>
<feature type="binding site" evidence="13">
    <location>
        <position position="98"/>
    </location>
    <ligand>
        <name>substrate</name>
    </ligand>
</feature>